<evidence type="ECO:0000256" key="3">
    <source>
        <dbReference type="PROSITE-ProRule" id="PRU00335"/>
    </source>
</evidence>
<dbReference type="InterPro" id="IPR001647">
    <property type="entry name" value="HTH_TetR"/>
</dbReference>
<reference evidence="5 6" key="1">
    <citation type="submission" date="2014-11" db="EMBL/GenBank/DDBJ databases">
        <authorList>
            <person name="Urmite Genomes Urmite Genomes"/>
        </authorList>
    </citation>
    <scope>NUCLEOTIDE SEQUENCE [LARGE SCALE GENOMIC DNA]</scope>
    <source>
        <strain evidence="5 6">Oc5</strain>
    </source>
</reference>
<evidence type="ECO:0000313" key="6">
    <source>
        <dbReference type="Proteomes" id="UP000040453"/>
    </source>
</evidence>
<dbReference type="RefSeq" id="WP_052485005.1">
    <property type="nucleotide sequence ID" value="NZ_CAXOIH010000026.1"/>
</dbReference>
<evidence type="ECO:0000256" key="1">
    <source>
        <dbReference type="ARBA" id="ARBA00022491"/>
    </source>
</evidence>
<keyword evidence="2 3" id="KW-0238">DNA-binding</keyword>
<feature type="DNA-binding region" description="H-T-H motif" evidence="3">
    <location>
        <begin position="28"/>
        <end position="47"/>
    </location>
</feature>
<evidence type="ECO:0000259" key="4">
    <source>
        <dbReference type="PROSITE" id="PS50977"/>
    </source>
</evidence>
<dbReference type="PROSITE" id="PS50977">
    <property type="entry name" value="HTH_TETR_2"/>
    <property type="match status" value="1"/>
</dbReference>
<proteinExistence type="predicted"/>
<dbReference type="Gene3D" id="1.10.357.10">
    <property type="entry name" value="Tetracycline Repressor, domain 2"/>
    <property type="match status" value="1"/>
</dbReference>
<dbReference type="Pfam" id="PF14278">
    <property type="entry name" value="TetR_C_8"/>
    <property type="match status" value="1"/>
</dbReference>
<dbReference type="GO" id="GO:0003677">
    <property type="term" value="F:DNA binding"/>
    <property type="evidence" value="ECO:0007669"/>
    <property type="project" value="UniProtKB-UniRule"/>
</dbReference>
<protein>
    <recommendedName>
        <fullName evidence="4">HTH tetR-type domain-containing protein</fullName>
    </recommendedName>
</protein>
<dbReference type="PANTHER" id="PTHR43479">
    <property type="entry name" value="ACREF/ENVCD OPERON REPRESSOR-RELATED"/>
    <property type="match status" value="1"/>
</dbReference>
<evidence type="ECO:0000256" key="2">
    <source>
        <dbReference type="ARBA" id="ARBA00023125"/>
    </source>
</evidence>
<dbReference type="AlphaFoldDB" id="A0A0A1MT61"/>
<gene>
    <name evidence="5" type="ORF">BN997_02633</name>
</gene>
<dbReference type="InterPro" id="IPR009057">
    <property type="entry name" value="Homeodomain-like_sf"/>
</dbReference>
<accession>A0A0A1MT61</accession>
<dbReference type="PANTHER" id="PTHR43479:SF11">
    <property type="entry name" value="ACREF_ENVCD OPERON REPRESSOR-RELATED"/>
    <property type="match status" value="1"/>
</dbReference>
<feature type="domain" description="HTH tetR-type" evidence="4">
    <location>
        <begin position="5"/>
        <end position="65"/>
    </location>
</feature>
<dbReference type="InterPro" id="IPR050624">
    <property type="entry name" value="HTH-type_Tx_Regulator"/>
</dbReference>
<organism evidence="5 6">
    <name type="scientific">Oceanobacillus oncorhynchi</name>
    <dbReference type="NCBI Taxonomy" id="545501"/>
    <lineage>
        <taxon>Bacteria</taxon>
        <taxon>Bacillati</taxon>
        <taxon>Bacillota</taxon>
        <taxon>Bacilli</taxon>
        <taxon>Bacillales</taxon>
        <taxon>Bacillaceae</taxon>
        <taxon>Oceanobacillus</taxon>
    </lineage>
</organism>
<keyword evidence="6" id="KW-1185">Reference proteome</keyword>
<sequence length="204" mass="24282">MGVKEQTKFNLQEAFWDIYKEKPINKISIKEITDRAGYNRGTFYNYYTDVYDILNEIKQGLVPSEELISAVLQWFQDHDLGSITKEEKERARFEVEQSYDDELNEKMNERIMVLLGPNGDPDYLYEYKKEARTKVMEQVKDLNEKDQIKLEYIIEFLLSGIIHTWMLWNENNMNISKEEVDGMFDEISEIGFEKVLSDIFNNKK</sequence>
<dbReference type="STRING" id="545501.BN997_02633"/>
<dbReference type="InterPro" id="IPR039532">
    <property type="entry name" value="TetR_C_Firmicutes"/>
</dbReference>
<dbReference type="EMBL" id="CDGG01000001">
    <property type="protein sequence ID" value="CEI82747.1"/>
    <property type="molecule type" value="Genomic_DNA"/>
</dbReference>
<dbReference type="Proteomes" id="UP000040453">
    <property type="component" value="Unassembled WGS sequence"/>
</dbReference>
<keyword evidence="1" id="KW-0678">Repressor</keyword>
<name>A0A0A1MT61_9BACI</name>
<evidence type="ECO:0000313" key="5">
    <source>
        <dbReference type="EMBL" id="CEI82747.1"/>
    </source>
</evidence>
<dbReference type="SUPFAM" id="SSF46689">
    <property type="entry name" value="Homeodomain-like"/>
    <property type="match status" value="1"/>
</dbReference>